<evidence type="ECO:0000313" key="2">
    <source>
        <dbReference type="EMBL" id="KAJ8353217.1"/>
    </source>
</evidence>
<reference evidence="2" key="1">
    <citation type="journal article" date="2023" name="Science">
        <title>Genome structures resolve the early diversification of teleost fishes.</title>
        <authorList>
            <person name="Parey E."/>
            <person name="Louis A."/>
            <person name="Montfort J."/>
            <person name="Bouchez O."/>
            <person name="Roques C."/>
            <person name="Iampietro C."/>
            <person name="Lluch J."/>
            <person name="Castinel A."/>
            <person name="Donnadieu C."/>
            <person name="Desvignes T."/>
            <person name="Floi Bucao C."/>
            <person name="Jouanno E."/>
            <person name="Wen M."/>
            <person name="Mejri S."/>
            <person name="Dirks R."/>
            <person name="Jansen H."/>
            <person name="Henkel C."/>
            <person name="Chen W.J."/>
            <person name="Zahm M."/>
            <person name="Cabau C."/>
            <person name="Klopp C."/>
            <person name="Thompson A.W."/>
            <person name="Robinson-Rechavi M."/>
            <person name="Braasch I."/>
            <person name="Lecointre G."/>
            <person name="Bobe J."/>
            <person name="Postlethwait J.H."/>
            <person name="Berthelot C."/>
            <person name="Roest Crollius H."/>
            <person name="Guiguen Y."/>
        </authorList>
    </citation>
    <scope>NUCLEOTIDE SEQUENCE</scope>
    <source>
        <strain evidence="2">WJC10195</strain>
    </source>
</reference>
<name>A0A9Q1F8G3_SYNKA</name>
<protein>
    <submittedName>
        <fullName evidence="2">Uncharacterized protein</fullName>
    </submittedName>
</protein>
<dbReference type="InterPro" id="IPR043502">
    <property type="entry name" value="DNA/RNA_pol_sf"/>
</dbReference>
<dbReference type="SUPFAM" id="SSF56672">
    <property type="entry name" value="DNA/RNA polymerases"/>
    <property type="match status" value="1"/>
</dbReference>
<dbReference type="Proteomes" id="UP001152622">
    <property type="component" value="Chromosome 7"/>
</dbReference>
<proteinExistence type="predicted"/>
<dbReference type="EMBL" id="JAINUF010000007">
    <property type="protein sequence ID" value="KAJ8353217.1"/>
    <property type="molecule type" value="Genomic_DNA"/>
</dbReference>
<accession>A0A9Q1F8G3</accession>
<organism evidence="2 3">
    <name type="scientific">Synaphobranchus kaupii</name>
    <name type="common">Kaup's arrowtooth eel</name>
    <dbReference type="NCBI Taxonomy" id="118154"/>
    <lineage>
        <taxon>Eukaryota</taxon>
        <taxon>Metazoa</taxon>
        <taxon>Chordata</taxon>
        <taxon>Craniata</taxon>
        <taxon>Vertebrata</taxon>
        <taxon>Euteleostomi</taxon>
        <taxon>Actinopterygii</taxon>
        <taxon>Neopterygii</taxon>
        <taxon>Teleostei</taxon>
        <taxon>Anguilliformes</taxon>
        <taxon>Synaphobranchidae</taxon>
        <taxon>Synaphobranchus</taxon>
    </lineage>
</organism>
<dbReference type="OrthoDB" id="10068969at2759"/>
<evidence type="ECO:0000313" key="3">
    <source>
        <dbReference type="Proteomes" id="UP001152622"/>
    </source>
</evidence>
<dbReference type="AlphaFoldDB" id="A0A9Q1F8G3"/>
<dbReference type="PANTHER" id="PTHR47331">
    <property type="entry name" value="PHD-TYPE DOMAIN-CONTAINING PROTEIN"/>
    <property type="match status" value="1"/>
</dbReference>
<gene>
    <name evidence="2" type="ORF">SKAU_G00207840</name>
</gene>
<evidence type="ECO:0000256" key="1">
    <source>
        <dbReference type="SAM" id="MobiDB-lite"/>
    </source>
</evidence>
<comment type="caution">
    <text evidence="2">The sequence shown here is derived from an EMBL/GenBank/DDBJ whole genome shotgun (WGS) entry which is preliminary data.</text>
</comment>
<sequence length="234" mass="26340">MNVEDSCESLPSKPVVDDRDAVGSESPKQQKPGQIRVVFDSSAQFEGVSLNDVLLSGPDLNNGLLGVLLRFRKEPVALTADIQQMFYSFMVQKDDRDVLRFLWYRDNDLTNEVVDYRMKVHVFGNSPSPDVAIFGLRKAAREAEEEYGSDVRQFIERDFYVDDALKSFPTEAEAIDVLHRARNMLALSNIKLHKIASNRTKVMDAFPAGDRAKDIKDLDLSVDDLPVQRSLGVS</sequence>
<feature type="region of interest" description="Disordered" evidence="1">
    <location>
        <begin position="1"/>
        <end position="32"/>
    </location>
</feature>
<dbReference type="PANTHER" id="PTHR47331:SF6">
    <property type="entry name" value="DOUBLECORTIN DOMAIN-CONTAINING PROTEIN"/>
    <property type="match status" value="1"/>
</dbReference>
<keyword evidence="3" id="KW-1185">Reference proteome</keyword>